<keyword evidence="1" id="KW-0472">Membrane</keyword>
<sequence>MPSEIVQISCLVVLLKLTCFLIGYLTIRLGYKLILAGVKGEFNFSAKYEGKEAALVSSSPGLLFVLLGIILIAYAMFLTKTEQYDTHTSKSTAVKKEIFRPDSIVKDSL</sequence>
<dbReference type="Proteomes" id="UP001500742">
    <property type="component" value="Unassembled WGS sequence"/>
</dbReference>
<proteinExistence type="predicted"/>
<evidence type="ECO:0000313" key="2">
    <source>
        <dbReference type="EMBL" id="GAA3977702.1"/>
    </source>
</evidence>
<dbReference type="EMBL" id="BAAAZC010000022">
    <property type="protein sequence ID" value="GAA3977702.1"/>
    <property type="molecule type" value="Genomic_DNA"/>
</dbReference>
<name>A0ABP7Q8C3_9SPHI</name>
<gene>
    <name evidence="2" type="ORF">GCM10022210_30630</name>
</gene>
<dbReference type="RefSeq" id="WP_259097038.1">
    <property type="nucleotide sequence ID" value="NZ_BAAAZC010000022.1"/>
</dbReference>
<keyword evidence="3" id="KW-1185">Reference proteome</keyword>
<comment type="caution">
    <text evidence="2">The sequence shown here is derived from an EMBL/GenBank/DDBJ whole genome shotgun (WGS) entry which is preliminary data.</text>
</comment>
<organism evidence="2 3">
    <name type="scientific">Mucilaginibacter dorajii</name>
    <dbReference type="NCBI Taxonomy" id="692994"/>
    <lineage>
        <taxon>Bacteria</taxon>
        <taxon>Pseudomonadati</taxon>
        <taxon>Bacteroidota</taxon>
        <taxon>Sphingobacteriia</taxon>
        <taxon>Sphingobacteriales</taxon>
        <taxon>Sphingobacteriaceae</taxon>
        <taxon>Mucilaginibacter</taxon>
    </lineage>
</organism>
<protein>
    <submittedName>
        <fullName evidence="2">Uncharacterized protein</fullName>
    </submittedName>
</protein>
<evidence type="ECO:0000313" key="3">
    <source>
        <dbReference type="Proteomes" id="UP001500742"/>
    </source>
</evidence>
<keyword evidence="1" id="KW-1133">Transmembrane helix</keyword>
<accession>A0ABP7Q8C3</accession>
<keyword evidence="1" id="KW-0812">Transmembrane</keyword>
<reference evidence="3" key="1">
    <citation type="journal article" date="2019" name="Int. J. Syst. Evol. Microbiol.">
        <title>The Global Catalogue of Microorganisms (GCM) 10K type strain sequencing project: providing services to taxonomists for standard genome sequencing and annotation.</title>
        <authorList>
            <consortium name="The Broad Institute Genomics Platform"/>
            <consortium name="The Broad Institute Genome Sequencing Center for Infectious Disease"/>
            <person name="Wu L."/>
            <person name="Ma J."/>
        </authorList>
    </citation>
    <scope>NUCLEOTIDE SEQUENCE [LARGE SCALE GENOMIC DNA]</scope>
    <source>
        <strain evidence="3">JCM 16601</strain>
    </source>
</reference>
<evidence type="ECO:0000256" key="1">
    <source>
        <dbReference type="SAM" id="Phobius"/>
    </source>
</evidence>
<feature type="transmembrane region" description="Helical" evidence="1">
    <location>
        <begin position="53"/>
        <end position="77"/>
    </location>
</feature>
<feature type="transmembrane region" description="Helical" evidence="1">
    <location>
        <begin position="6"/>
        <end position="27"/>
    </location>
</feature>